<dbReference type="GeneID" id="13454642"/>
<keyword evidence="6" id="KW-0732">Signal</keyword>
<evidence type="ECO:0000256" key="4">
    <source>
        <dbReference type="PIRSR" id="PIRSR600407-2"/>
    </source>
</evidence>
<reference evidence="7 8" key="1">
    <citation type="journal article" date="2011" name="Genome Res.">
        <title>Chromosome and gene copy number variation allow major structural change between species and strains of Leishmania.</title>
        <authorList>
            <person name="Rogers M.B."/>
            <person name="Hilley J.D."/>
            <person name="Dickens N.J."/>
            <person name="Wilkes J."/>
            <person name="Bates P.A."/>
            <person name="Depledge D.P."/>
            <person name="Harris D."/>
            <person name="Her Y."/>
            <person name="Herzyk P."/>
            <person name="Imamura H."/>
            <person name="Otto T.D."/>
            <person name="Sanders M."/>
            <person name="Seeger K."/>
            <person name="Dujardin J.C."/>
            <person name="Berriman M."/>
            <person name="Smith D.F."/>
            <person name="Hertz-Fowler C."/>
            <person name="Mottram J.C."/>
        </authorList>
    </citation>
    <scope>NUCLEOTIDE SEQUENCE [LARGE SCALE GENOMIC DNA]</scope>
    <source>
        <strain evidence="7 8">MHOM/GT/2001/U1103</strain>
    </source>
</reference>
<feature type="compositionally biased region" description="Low complexity" evidence="5">
    <location>
        <begin position="425"/>
        <end position="436"/>
    </location>
</feature>
<dbReference type="Pfam" id="PF01150">
    <property type="entry name" value="GDA1_CD39"/>
    <property type="match status" value="1"/>
</dbReference>
<gene>
    <name evidence="7" type="ORF">LMXM_10_0170</name>
</gene>
<organism evidence="7 8">
    <name type="scientific">Leishmania mexicana (strain MHOM/GT/2001/U1103)</name>
    <dbReference type="NCBI Taxonomy" id="929439"/>
    <lineage>
        <taxon>Eukaryota</taxon>
        <taxon>Discoba</taxon>
        <taxon>Euglenozoa</taxon>
        <taxon>Kinetoplastea</taxon>
        <taxon>Metakinetoplastina</taxon>
        <taxon>Trypanosomatida</taxon>
        <taxon>Trypanosomatidae</taxon>
        <taxon>Leishmaniinae</taxon>
        <taxon>Leishmania</taxon>
    </lineage>
</organism>
<dbReference type="BRENDA" id="3.6.1.15">
    <property type="organism ID" value="2951"/>
</dbReference>
<evidence type="ECO:0000256" key="1">
    <source>
        <dbReference type="ARBA" id="ARBA00009283"/>
    </source>
</evidence>
<dbReference type="OMA" id="RVHVYKY"/>
<dbReference type="GO" id="GO:0005524">
    <property type="term" value="F:ATP binding"/>
    <property type="evidence" value="ECO:0007669"/>
    <property type="project" value="UniProtKB-KW"/>
</dbReference>
<feature type="binding site" evidence="4">
    <location>
        <begin position="357"/>
        <end position="361"/>
    </location>
    <ligand>
        <name>ATP</name>
        <dbReference type="ChEBI" id="CHEBI:30616"/>
    </ligand>
</feature>
<evidence type="ECO:0000256" key="2">
    <source>
        <dbReference type="ARBA" id="ARBA00022801"/>
    </source>
</evidence>
<keyword evidence="2 7" id="KW-0378">Hydrolase</keyword>
<dbReference type="PhylomeDB" id="E9AN23"/>
<sequence>MGRVVVAFFAAVLVVVFLTSYEVGVGTANPLQSRHMQLTENAVMKSESNLASCREVNGDLKSGGDVNAAQAVAEMKRQREELVSIVALERERVASARSLLQVCEDALARDLSVLFGVADHNITARLRSLEEKRTHLESVISMLNTGPFGAVELRRSSDIRALQAALFHEMRASKKKAENVEPCTKSSDKYSAVFDIGSTGNRVHVYKYRVAPAAHTAAAAGSELSDMDLAEEFFELNHIALSELDNPVRDAPEALWELFVKAKDFVPADLHACTAVEFKATAGLRMLGMEKATEILAGIRERYRNEAFWLRGNAPVRILDPREEGPMAWLTVNYLLGAFSRGAMAAASTVAIIDLGGGSTQIVFEPDERAFDRMHTDFRYSATLGSRSVRAYQHSYEGYGLHAATKALLFHVQGKSQEKPGGGTTTSTATTTTTTAPANGDDKATSVWDGQGNLDADGSGERDDIVTKRAPPMLPPLPPPPPDAEAVEAFPCFAVGYEDPLGVKNVKRNNVGKPVMPTNFQACANLFRDRLLKTVGLTCEAANCGIAGVMQPPLTNFTGEIYAFSFIFDLLVLANKSLVPAGAAVSKEKFEVKLPDLAKIAEGHCSAFSLTRIAEATAKEGLGSLKPEYECMYYSYVYALLRYGYEVPEDRVLHVAKKIRGYETAWSLGASLLSLI</sequence>
<evidence type="ECO:0000256" key="3">
    <source>
        <dbReference type="PIRSR" id="PIRSR600407-1"/>
    </source>
</evidence>
<keyword evidence="8" id="KW-1185">Reference proteome</keyword>
<dbReference type="EMBL" id="FR799563">
    <property type="protein sequence ID" value="CBZ24328.1"/>
    <property type="molecule type" value="Genomic_DNA"/>
</dbReference>
<dbReference type="AlphaFoldDB" id="E9AN23"/>
<feature type="region of interest" description="Disordered" evidence="5">
    <location>
        <begin position="415"/>
        <end position="461"/>
    </location>
</feature>
<proteinExistence type="inferred from homology"/>
<evidence type="ECO:0000256" key="6">
    <source>
        <dbReference type="SAM" id="SignalP"/>
    </source>
</evidence>
<dbReference type="InterPro" id="IPR000407">
    <property type="entry name" value="GDA1_CD39_NTPase"/>
</dbReference>
<dbReference type="GO" id="GO:0016787">
    <property type="term" value="F:hydrolase activity"/>
    <property type="evidence" value="ECO:0007669"/>
    <property type="project" value="UniProtKB-KW"/>
</dbReference>
<keyword evidence="4" id="KW-0067">ATP-binding</keyword>
<dbReference type="RefSeq" id="XP_003872853.1">
    <property type="nucleotide sequence ID" value="XM_003872804.1"/>
</dbReference>
<protein>
    <submittedName>
        <fullName evidence="7">Nucleoside phosphatase</fullName>
        <ecNumber evidence="7">3.6.1.-</ecNumber>
    </submittedName>
</protein>
<dbReference type="VEuPathDB" id="TriTrypDB:LmxM.10.0170"/>
<dbReference type="OrthoDB" id="6372431at2759"/>
<dbReference type="Gene3D" id="3.30.420.150">
    <property type="entry name" value="Exopolyphosphatase. Domain 2"/>
    <property type="match status" value="1"/>
</dbReference>
<dbReference type="Gene3D" id="3.30.420.40">
    <property type="match status" value="1"/>
</dbReference>
<dbReference type="EC" id="3.6.1.-" evidence="7"/>
<dbReference type="PANTHER" id="PTHR11782">
    <property type="entry name" value="ADENOSINE/GUANOSINE DIPHOSPHATASE"/>
    <property type="match status" value="1"/>
</dbReference>
<dbReference type="PANTHER" id="PTHR11782:SF127">
    <property type="entry name" value="NTPASE, ISOFORM F"/>
    <property type="match status" value="1"/>
</dbReference>
<accession>E9AN23</accession>
<dbReference type="KEGG" id="lmi:LMXM_10_0170"/>
<keyword evidence="4" id="KW-0547">Nucleotide-binding</keyword>
<evidence type="ECO:0000313" key="7">
    <source>
        <dbReference type="EMBL" id="CBZ24328.1"/>
    </source>
</evidence>
<comment type="similarity">
    <text evidence="1">Belongs to the GDA1/CD39 NTPase family.</text>
</comment>
<evidence type="ECO:0000313" key="8">
    <source>
        <dbReference type="Proteomes" id="UP000007259"/>
    </source>
</evidence>
<feature type="signal peptide" evidence="6">
    <location>
        <begin position="1"/>
        <end position="28"/>
    </location>
</feature>
<feature type="active site" description="Proton acceptor" evidence="3">
    <location>
        <position position="324"/>
    </location>
</feature>
<name>E9AN23_LEIMU</name>
<dbReference type="Proteomes" id="UP000007259">
    <property type="component" value="Chromosome 10"/>
</dbReference>
<feature type="chain" id="PRO_5003236379" evidence="6">
    <location>
        <begin position="29"/>
        <end position="676"/>
    </location>
</feature>
<evidence type="ECO:0000256" key="5">
    <source>
        <dbReference type="SAM" id="MobiDB-lite"/>
    </source>
</evidence>